<name>A0A6C6Z7R7_SALPB</name>
<accession>A0A6C6Z7R7</accession>
<dbReference type="KEGG" id="spq:SPAB_04739"/>
<evidence type="ECO:0000313" key="2">
    <source>
        <dbReference type="Proteomes" id="UP000008556"/>
    </source>
</evidence>
<reference evidence="1 2" key="1">
    <citation type="submission" date="2007-11" db="EMBL/GenBank/DDBJ databases">
        <authorList>
            <consortium name="The Salmonella enterica serovar Paratyphi B Genome Sequencing Project"/>
            <person name="McClelland M."/>
            <person name="Sanderson E.K."/>
            <person name="Porwollik S."/>
            <person name="Spieth J."/>
            <person name="Clifton W.S."/>
            <person name="Fulton R."/>
            <person name="Cordes M."/>
            <person name="Wollam A."/>
            <person name="Shah N."/>
            <person name="Pepin K."/>
            <person name="Bhonagiri V."/>
            <person name="Nash W."/>
            <person name="Johnson M."/>
            <person name="Thiruvilangam P."/>
            <person name="Wilson R."/>
        </authorList>
    </citation>
    <scope>NUCLEOTIDE SEQUENCE [LARGE SCALE GENOMIC DNA]</scope>
    <source>
        <strain evidence="2">ATCC BAA-1250 / SPB7</strain>
    </source>
</reference>
<sequence>MTEPLRHIYSMAHILMLQNRPDVLTSAASYPFSWHNKYPPA</sequence>
<dbReference type="Proteomes" id="UP000008556">
    <property type="component" value="Chromosome"/>
</dbReference>
<evidence type="ECO:0000313" key="1">
    <source>
        <dbReference type="EMBL" id="ABX70050.1"/>
    </source>
</evidence>
<gene>
    <name evidence="1" type="ordered locus">SPAB_04739</name>
</gene>
<organism evidence="1 2">
    <name type="scientific">Salmonella paratyphi B (strain ATCC BAA-1250 / SPB7)</name>
    <dbReference type="NCBI Taxonomy" id="1016998"/>
    <lineage>
        <taxon>Bacteria</taxon>
        <taxon>Pseudomonadati</taxon>
        <taxon>Pseudomonadota</taxon>
        <taxon>Gammaproteobacteria</taxon>
        <taxon>Enterobacterales</taxon>
        <taxon>Enterobacteriaceae</taxon>
        <taxon>Salmonella</taxon>
    </lineage>
</organism>
<protein>
    <submittedName>
        <fullName evidence="1">Uncharacterized protein</fullName>
    </submittedName>
</protein>
<dbReference type="EMBL" id="CP000886">
    <property type="protein sequence ID" value="ABX70050.1"/>
    <property type="molecule type" value="Genomic_DNA"/>
</dbReference>
<proteinExistence type="predicted"/>
<dbReference type="AlphaFoldDB" id="A0A6C6Z7R7"/>